<feature type="domain" description="CheW-like" evidence="3">
    <location>
        <begin position="18"/>
        <end position="157"/>
    </location>
</feature>
<keyword evidence="5" id="KW-1185">Reference proteome</keyword>
<dbReference type="GO" id="GO:0000160">
    <property type="term" value="P:phosphorelay signal transduction system"/>
    <property type="evidence" value="ECO:0007669"/>
    <property type="project" value="InterPro"/>
</dbReference>
<dbReference type="PROSITE" id="PS50110">
    <property type="entry name" value="RESPONSE_REGULATORY"/>
    <property type="match status" value="1"/>
</dbReference>
<evidence type="ECO:0000313" key="5">
    <source>
        <dbReference type="Proteomes" id="UP000275076"/>
    </source>
</evidence>
<sequence>MALGTNETDILLESGTNELEIVMFEVGTGTFGINVLKVREIIQPVEITETPNRHEHLEGIVRLREEVIPVVDLAKVLGYPSAEEPEHDKFIIAELNQMKVAFHVHSVSRIHRISWEQIEKPGELSQGHDANTIGIVKMEGIMSLLLDYEKIVMDIAPEAGINMSQTSNISYKDRSEKHLMIVEDSPILRKMLEDVLKDAGYLGTVVYEDGKAAWDYLESIAESEDEEAQHQRPDLIITDLEMPKMDGHHLTWKIKENKSLKNIPVIIFSSLITNDLYHKGDQVGADAQISKPEIVHLVDEIDKFLIE</sequence>
<dbReference type="PANTHER" id="PTHR47233">
    <property type="entry name" value="CHEMOTAXIS PROTEIN CHEV"/>
    <property type="match status" value="1"/>
</dbReference>
<dbReference type="SMART" id="SM00448">
    <property type="entry name" value="REC"/>
    <property type="match status" value="1"/>
</dbReference>
<dbReference type="SUPFAM" id="SSF52172">
    <property type="entry name" value="CheY-like"/>
    <property type="match status" value="1"/>
</dbReference>
<dbReference type="Gene3D" id="2.30.30.40">
    <property type="entry name" value="SH3 Domains"/>
    <property type="match status" value="1"/>
</dbReference>
<dbReference type="InterPro" id="IPR036061">
    <property type="entry name" value="CheW-like_dom_sf"/>
</dbReference>
<dbReference type="SUPFAM" id="SSF50341">
    <property type="entry name" value="CheW-like"/>
    <property type="match status" value="1"/>
</dbReference>
<reference evidence="4 5" key="1">
    <citation type="submission" date="2018-10" db="EMBL/GenBank/DDBJ databases">
        <title>Draft genome sequence of Bacillus salarius IM0101, isolated from a hypersaline soil in Inner Mongolia, China.</title>
        <authorList>
            <person name="Yamprayoonswat W."/>
            <person name="Boonvisut S."/>
            <person name="Jumpathong W."/>
            <person name="Sittihan S."/>
            <person name="Ruangsuj P."/>
            <person name="Wanthongcharoen S."/>
            <person name="Thongpramul N."/>
            <person name="Pimmason S."/>
            <person name="Yu B."/>
            <person name="Yasawong M."/>
        </authorList>
    </citation>
    <scope>NUCLEOTIDE SEQUENCE [LARGE SCALE GENOMIC DNA]</scope>
    <source>
        <strain evidence="4 5">IM0101</strain>
    </source>
</reference>
<feature type="modified residue" description="4-aspartylphosphate" evidence="1">
    <location>
        <position position="239"/>
    </location>
</feature>
<dbReference type="OrthoDB" id="9806105at2"/>
<feature type="domain" description="Response regulatory" evidence="2">
    <location>
        <begin position="178"/>
        <end position="306"/>
    </location>
</feature>
<dbReference type="SMART" id="SM00260">
    <property type="entry name" value="CheW"/>
    <property type="match status" value="1"/>
</dbReference>
<dbReference type="GO" id="GO:0006935">
    <property type="term" value="P:chemotaxis"/>
    <property type="evidence" value="ECO:0007669"/>
    <property type="project" value="InterPro"/>
</dbReference>
<protein>
    <submittedName>
        <fullName evidence="4">Chemotaxis signal transduction protein CheV</fullName>
    </submittedName>
</protein>
<gene>
    <name evidence="4" type="ORF">D7Z54_13370</name>
</gene>
<dbReference type="Gene3D" id="3.40.50.2300">
    <property type="match status" value="1"/>
</dbReference>
<dbReference type="Proteomes" id="UP000275076">
    <property type="component" value="Unassembled WGS sequence"/>
</dbReference>
<dbReference type="InterPro" id="IPR011006">
    <property type="entry name" value="CheY-like_superfamily"/>
</dbReference>
<dbReference type="PANTHER" id="PTHR47233:SF3">
    <property type="entry name" value="CHEMOTAXIS PROTEIN CHEV"/>
    <property type="match status" value="1"/>
</dbReference>
<dbReference type="Gene3D" id="2.40.50.180">
    <property type="entry name" value="CheA-289, Domain 4"/>
    <property type="match status" value="1"/>
</dbReference>
<evidence type="ECO:0000259" key="2">
    <source>
        <dbReference type="PROSITE" id="PS50110"/>
    </source>
</evidence>
<dbReference type="AlphaFoldDB" id="A0A3R9QSZ8"/>
<dbReference type="InterPro" id="IPR002545">
    <property type="entry name" value="CheW-lke_dom"/>
</dbReference>
<proteinExistence type="predicted"/>
<dbReference type="InterPro" id="IPR001789">
    <property type="entry name" value="Sig_transdc_resp-reg_receiver"/>
</dbReference>
<evidence type="ECO:0000256" key="1">
    <source>
        <dbReference type="PROSITE-ProRule" id="PRU00169"/>
    </source>
</evidence>
<dbReference type="PIRSF" id="PIRSF002867">
    <property type="entry name" value="CheV"/>
    <property type="match status" value="1"/>
</dbReference>
<dbReference type="EMBL" id="RBVX01000012">
    <property type="protein sequence ID" value="RSL32733.1"/>
    <property type="molecule type" value="Genomic_DNA"/>
</dbReference>
<organism evidence="4 5">
    <name type="scientific">Salibacterium salarium</name>
    <dbReference type="NCBI Taxonomy" id="284579"/>
    <lineage>
        <taxon>Bacteria</taxon>
        <taxon>Bacillati</taxon>
        <taxon>Bacillota</taxon>
        <taxon>Bacilli</taxon>
        <taxon>Bacillales</taxon>
        <taxon>Bacillaceae</taxon>
    </lineage>
</organism>
<comment type="caution">
    <text evidence="4">The sequence shown here is derived from an EMBL/GenBank/DDBJ whole genome shotgun (WGS) entry which is preliminary data.</text>
</comment>
<dbReference type="InterPro" id="IPR024181">
    <property type="entry name" value="Chemotax_regulator_CheV"/>
</dbReference>
<dbReference type="Pfam" id="PF01584">
    <property type="entry name" value="CheW"/>
    <property type="match status" value="1"/>
</dbReference>
<dbReference type="Pfam" id="PF00072">
    <property type="entry name" value="Response_reg"/>
    <property type="match status" value="1"/>
</dbReference>
<evidence type="ECO:0000259" key="3">
    <source>
        <dbReference type="PROSITE" id="PS50851"/>
    </source>
</evidence>
<accession>A0A3R9QSZ8</accession>
<dbReference type="PROSITE" id="PS50851">
    <property type="entry name" value="CHEW"/>
    <property type="match status" value="1"/>
</dbReference>
<name>A0A3R9QSZ8_9BACI</name>
<evidence type="ECO:0000313" key="4">
    <source>
        <dbReference type="EMBL" id="RSL32733.1"/>
    </source>
</evidence>
<dbReference type="RefSeq" id="WP_125556361.1">
    <property type="nucleotide sequence ID" value="NZ_RBVX01000012.1"/>
</dbReference>
<keyword evidence="1" id="KW-0597">Phosphoprotein</keyword>